<protein>
    <submittedName>
        <fullName evidence="3">PH domain containing protein</fullName>
    </submittedName>
</protein>
<dbReference type="RefSeq" id="XP_004334988.1">
    <property type="nucleotide sequence ID" value="XM_004334940.1"/>
</dbReference>
<feature type="region of interest" description="Disordered" evidence="1">
    <location>
        <begin position="245"/>
        <end position="393"/>
    </location>
</feature>
<dbReference type="SUPFAM" id="SSF50729">
    <property type="entry name" value="PH domain-like"/>
    <property type="match status" value="1"/>
</dbReference>
<feature type="compositionally biased region" description="Acidic residues" evidence="1">
    <location>
        <begin position="379"/>
        <end position="390"/>
    </location>
</feature>
<dbReference type="GeneID" id="14913559"/>
<evidence type="ECO:0000313" key="4">
    <source>
        <dbReference type="Proteomes" id="UP000011083"/>
    </source>
</evidence>
<dbReference type="InterPro" id="IPR001849">
    <property type="entry name" value="PH_domain"/>
</dbReference>
<accession>L8GIR8</accession>
<dbReference type="Proteomes" id="UP000011083">
    <property type="component" value="Unassembled WGS sequence"/>
</dbReference>
<dbReference type="SMART" id="SM00233">
    <property type="entry name" value="PH"/>
    <property type="match status" value="1"/>
</dbReference>
<gene>
    <name evidence="3" type="ORF">ACA1_096460</name>
</gene>
<feature type="compositionally biased region" description="Low complexity" evidence="1">
    <location>
        <begin position="282"/>
        <end position="292"/>
    </location>
</feature>
<feature type="compositionally biased region" description="Polar residues" evidence="1">
    <location>
        <begin position="14"/>
        <end position="25"/>
    </location>
</feature>
<dbReference type="VEuPathDB" id="AmoebaDB:ACA1_096460"/>
<organism evidence="3 4">
    <name type="scientific">Acanthamoeba castellanii (strain ATCC 30010 / Neff)</name>
    <dbReference type="NCBI Taxonomy" id="1257118"/>
    <lineage>
        <taxon>Eukaryota</taxon>
        <taxon>Amoebozoa</taxon>
        <taxon>Discosea</taxon>
        <taxon>Longamoebia</taxon>
        <taxon>Centramoebida</taxon>
        <taxon>Acanthamoebidae</taxon>
        <taxon>Acanthamoeba</taxon>
    </lineage>
</organism>
<evidence type="ECO:0000313" key="3">
    <source>
        <dbReference type="EMBL" id="ELR12975.1"/>
    </source>
</evidence>
<feature type="compositionally biased region" description="Basic and acidic residues" evidence="1">
    <location>
        <begin position="262"/>
        <end position="281"/>
    </location>
</feature>
<sequence>MSVQVPFDACSGGDSPSSNAPSPTTDGAKRVQGLVSLRLQQLSSSDLLSAPTSKERRLSLVELESKKRSRLIRQWEKMSQEIESAQKREELERSRRQAISRQKSQLPPARRRFAMRRRAPSVVSSDGLDTIRPLADYELDHEASTDGGQPDAEANNDDGGASAAAAAFRRLTKSGLISPRTRPQGPAWGAAQTGDLTLGSRRGGLRESPHEVGGGSVADVVEATEGKNWLVSACGRLPRAVLVKIGGRPSDQTKKPSSVEPHTTDAHHDAASHSNDIRSSKNNDNNNNNQQNVPHSPEAQKERQAVSEVETFLRQRRGSTVQASGLAIPKLSITASPDPVPRRGRQRRVEAVEGANNTSSGTDDDAEEADEGNTKSLVDEEYSSEEEKEDGDGVKVVVKCRSKTINRDPVKKQGWLIKLGDGLFAQWKKRFGYTLPPTTVPCNLNGRRGVPGAGKPPEDRISLRGGCMVDAATNGIKNVKRADCTFRVSGGKKMFLLEAASPEEKKEWIEALWTNVFYANPAKRHSGVAYTVELQGLRMIDTTTKFELWQRPAQHIQSITRPEEDKERWVIFDFGDNGGWVVVSLQPTTTPTAIYNSVQSILLTHTAWKGNPILLGNY</sequence>
<proteinExistence type="predicted"/>
<feature type="compositionally biased region" description="Low complexity" evidence="1">
    <location>
        <begin position="151"/>
        <end position="162"/>
    </location>
</feature>
<feature type="region of interest" description="Disordered" evidence="1">
    <location>
        <begin position="175"/>
        <end position="216"/>
    </location>
</feature>
<dbReference type="PROSITE" id="PS50003">
    <property type="entry name" value="PH_DOMAIN"/>
    <property type="match status" value="1"/>
</dbReference>
<feature type="region of interest" description="Disordered" evidence="1">
    <location>
        <begin position="1"/>
        <end position="29"/>
    </location>
</feature>
<dbReference type="CDD" id="cd00821">
    <property type="entry name" value="PH"/>
    <property type="match status" value="1"/>
</dbReference>
<dbReference type="KEGG" id="acan:ACA1_096460"/>
<feature type="compositionally biased region" description="Basic and acidic residues" evidence="1">
    <location>
        <begin position="79"/>
        <end position="95"/>
    </location>
</feature>
<feature type="compositionally biased region" description="Basic residues" evidence="1">
    <location>
        <begin position="109"/>
        <end position="119"/>
    </location>
</feature>
<evidence type="ECO:0000256" key="1">
    <source>
        <dbReference type="SAM" id="MobiDB-lite"/>
    </source>
</evidence>
<keyword evidence="4" id="KW-1185">Reference proteome</keyword>
<dbReference type="AlphaFoldDB" id="L8GIR8"/>
<dbReference type="EMBL" id="KB008103">
    <property type="protein sequence ID" value="ELR12975.1"/>
    <property type="molecule type" value="Genomic_DNA"/>
</dbReference>
<dbReference type="Gene3D" id="2.30.29.30">
    <property type="entry name" value="Pleckstrin-homology domain (PH domain)/Phosphotyrosine-binding domain (PTB)"/>
    <property type="match status" value="1"/>
</dbReference>
<feature type="region of interest" description="Disordered" evidence="1">
    <location>
        <begin position="79"/>
        <end position="129"/>
    </location>
</feature>
<reference evidence="3 4" key="1">
    <citation type="journal article" date="2013" name="Genome Biol.">
        <title>Genome of Acanthamoeba castellanii highlights extensive lateral gene transfer and early evolution of tyrosine kinase signaling.</title>
        <authorList>
            <person name="Clarke M."/>
            <person name="Lohan A.J."/>
            <person name="Liu B."/>
            <person name="Lagkouvardos I."/>
            <person name="Roy S."/>
            <person name="Zafar N."/>
            <person name="Bertelli C."/>
            <person name="Schilde C."/>
            <person name="Kianianmomeni A."/>
            <person name="Burglin T.R."/>
            <person name="Frech C."/>
            <person name="Turcotte B."/>
            <person name="Kopec K.O."/>
            <person name="Synnott J.M."/>
            <person name="Choo C."/>
            <person name="Paponov I."/>
            <person name="Finkler A."/>
            <person name="Soon Heng Tan C."/>
            <person name="Hutchins A.P."/>
            <person name="Weinmeier T."/>
            <person name="Rattei T."/>
            <person name="Chu J.S."/>
            <person name="Gimenez G."/>
            <person name="Irimia M."/>
            <person name="Rigden D.J."/>
            <person name="Fitzpatrick D.A."/>
            <person name="Lorenzo-Morales J."/>
            <person name="Bateman A."/>
            <person name="Chiu C.H."/>
            <person name="Tang P."/>
            <person name="Hegemann P."/>
            <person name="Fromm H."/>
            <person name="Raoult D."/>
            <person name="Greub G."/>
            <person name="Miranda-Saavedra D."/>
            <person name="Chen N."/>
            <person name="Nash P."/>
            <person name="Ginger M.L."/>
            <person name="Horn M."/>
            <person name="Schaap P."/>
            <person name="Caler L."/>
            <person name="Loftus B."/>
        </authorList>
    </citation>
    <scope>NUCLEOTIDE SEQUENCE [LARGE SCALE GENOMIC DNA]</scope>
    <source>
        <strain evidence="3 4">Neff</strain>
    </source>
</reference>
<evidence type="ECO:0000259" key="2">
    <source>
        <dbReference type="PROSITE" id="PS50003"/>
    </source>
</evidence>
<name>L8GIR8_ACACF</name>
<dbReference type="InterPro" id="IPR011993">
    <property type="entry name" value="PH-like_dom_sf"/>
</dbReference>
<feature type="region of interest" description="Disordered" evidence="1">
    <location>
        <begin position="141"/>
        <end position="162"/>
    </location>
</feature>
<dbReference type="Pfam" id="PF00169">
    <property type="entry name" value="PH"/>
    <property type="match status" value="1"/>
</dbReference>
<feature type="compositionally biased region" description="Acidic residues" evidence="1">
    <location>
        <begin position="362"/>
        <end position="371"/>
    </location>
</feature>
<feature type="domain" description="PH" evidence="2">
    <location>
        <begin position="409"/>
        <end position="517"/>
    </location>
</feature>